<sequence>MAAVDTSAGGVGAGGLGAGRLRAGESGVETGVGGVGAGRIGAAAAAAATDWGEVGLGTGPTDRAAVEADVRAAYRAAGLAGPERFVWAGSPHAGAIAAAAAADRGRPVRAALRTVPWAAARAAASAALGPVGWAQVWTAASAGPWRLVVDRVVEPLRRHLIAGLPADAADALFDAVYGGHEAPWLATFAATAELGVQPHPGLVPLGRVTRGAGWWWPYERVAVLTERPSDLHRDNIGRLHRGDGPALGYPDGYGVHAWHGMPIPDTVVDVLPHLTAERITAETNAELRRVMLEHFGYERYAREFGATRVHEDDTGILWRLPMERDEDLVMVEVVNSTAEPDGTFRKYWLRVPPWVRTARAGVAWTFDLDEATYRPLVET</sequence>
<dbReference type="Proteomes" id="UP000635606">
    <property type="component" value="Unassembled WGS sequence"/>
</dbReference>
<feature type="domain" description="DUF6745" evidence="1">
    <location>
        <begin position="171"/>
        <end position="379"/>
    </location>
</feature>
<evidence type="ECO:0000259" key="1">
    <source>
        <dbReference type="Pfam" id="PF20530"/>
    </source>
</evidence>
<accession>A0A8J4A6L6</accession>
<dbReference type="EMBL" id="BOPH01000132">
    <property type="protein sequence ID" value="GIJ74300.1"/>
    <property type="molecule type" value="Genomic_DNA"/>
</dbReference>
<dbReference type="InterPro" id="IPR046633">
    <property type="entry name" value="DUF6745"/>
</dbReference>
<dbReference type="AlphaFoldDB" id="A0A8J4A6L6"/>
<dbReference type="RefSeq" id="WP_239160970.1">
    <property type="nucleotide sequence ID" value="NZ_BOPH01000132.1"/>
</dbReference>
<gene>
    <name evidence="2" type="ORF">Voc01_092170</name>
</gene>
<dbReference type="Pfam" id="PF20530">
    <property type="entry name" value="DUF6745"/>
    <property type="match status" value="1"/>
</dbReference>
<evidence type="ECO:0000313" key="2">
    <source>
        <dbReference type="EMBL" id="GIJ74300.1"/>
    </source>
</evidence>
<proteinExistence type="predicted"/>
<comment type="caution">
    <text evidence="2">The sequence shown here is derived from an EMBL/GenBank/DDBJ whole genome shotgun (WGS) entry which is preliminary data.</text>
</comment>
<protein>
    <recommendedName>
        <fullName evidence="1">DUF6745 domain-containing protein</fullName>
    </recommendedName>
</protein>
<name>A0A8J4A6L6_9ACTN</name>
<reference evidence="2" key="1">
    <citation type="submission" date="2021-01" db="EMBL/GenBank/DDBJ databases">
        <title>Whole genome shotgun sequence of Virgisporangium ochraceum NBRC 16418.</title>
        <authorList>
            <person name="Komaki H."/>
            <person name="Tamura T."/>
        </authorList>
    </citation>
    <scope>NUCLEOTIDE SEQUENCE</scope>
    <source>
        <strain evidence="2">NBRC 16418</strain>
    </source>
</reference>
<keyword evidence="3" id="KW-1185">Reference proteome</keyword>
<organism evidence="2 3">
    <name type="scientific">Virgisporangium ochraceum</name>
    <dbReference type="NCBI Taxonomy" id="65505"/>
    <lineage>
        <taxon>Bacteria</taxon>
        <taxon>Bacillati</taxon>
        <taxon>Actinomycetota</taxon>
        <taxon>Actinomycetes</taxon>
        <taxon>Micromonosporales</taxon>
        <taxon>Micromonosporaceae</taxon>
        <taxon>Virgisporangium</taxon>
    </lineage>
</organism>
<evidence type="ECO:0000313" key="3">
    <source>
        <dbReference type="Proteomes" id="UP000635606"/>
    </source>
</evidence>